<dbReference type="GeneID" id="64664140"/>
<organism evidence="4 5">
    <name type="scientific">Suillus fuscotomentosus</name>
    <dbReference type="NCBI Taxonomy" id="1912939"/>
    <lineage>
        <taxon>Eukaryota</taxon>
        <taxon>Fungi</taxon>
        <taxon>Dikarya</taxon>
        <taxon>Basidiomycota</taxon>
        <taxon>Agaricomycotina</taxon>
        <taxon>Agaricomycetes</taxon>
        <taxon>Agaricomycetidae</taxon>
        <taxon>Boletales</taxon>
        <taxon>Suillineae</taxon>
        <taxon>Suillaceae</taxon>
        <taxon>Suillus</taxon>
    </lineage>
</organism>
<sequence length="316" mass="36122">MGSPVSYFDYMSPVPYCLLFISLMFSMIVMLMSGSSVIHWLHANRHWTQEQLKQGNYFVLSYLFVDSHAYILCRFVILKQRAKPLFDTIQRQCEACGEITGRNSHAAGGLEEDKFDLLANRSSKGTRNQFNSDTFWTGQHLIVQYWSGVATTSSVVMHAGLNYKQQCRVPQFLARGPFNDWGYDQDISSAMNLVSDGTWEHEIMAAWPTYLQLNVFGYDDYYYSDVDGDGIMDRLPPNSIAHNYLNLSAPPYPALTWALIVDDATLEWTLEPRGHASHCKDYRAVDAGNSRSTAYLYHHHRNLQHGPRLHPIVIPH</sequence>
<evidence type="ECO:0000313" key="4">
    <source>
        <dbReference type="EMBL" id="KAG1896229.1"/>
    </source>
</evidence>
<evidence type="ECO:0000259" key="2">
    <source>
        <dbReference type="Pfam" id="PF26114"/>
    </source>
</evidence>
<dbReference type="AlphaFoldDB" id="A0AAD4DY33"/>
<dbReference type="Pfam" id="PF26122">
    <property type="entry name" value="CBM_Mok13"/>
    <property type="match status" value="1"/>
</dbReference>
<comment type="caution">
    <text evidence="4">The sequence shown here is derived from an EMBL/GenBank/DDBJ whole genome shotgun (WGS) entry which is preliminary data.</text>
</comment>
<keyword evidence="5" id="KW-1185">Reference proteome</keyword>
<dbReference type="InterPro" id="IPR058659">
    <property type="entry name" value="Mok11-13/Ags1-like_CBM"/>
</dbReference>
<evidence type="ECO:0000313" key="5">
    <source>
        <dbReference type="Proteomes" id="UP001195769"/>
    </source>
</evidence>
<dbReference type="InterPro" id="IPR058658">
    <property type="entry name" value="Mok11-13/Ags1-like_Ig_2"/>
</dbReference>
<dbReference type="RefSeq" id="XP_041221805.1">
    <property type="nucleotide sequence ID" value="XM_041369842.1"/>
</dbReference>
<protein>
    <submittedName>
        <fullName evidence="4">Uncharacterized protein</fullName>
    </submittedName>
</protein>
<name>A0AAD4DY33_9AGAM</name>
<gene>
    <name evidence="4" type="ORF">F5891DRAFT_1247697</name>
</gene>
<accession>A0AAD4DY33</accession>
<evidence type="ECO:0000256" key="1">
    <source>
        <dbReference type="SAM" id="Phobius"/>
    </source>
</evidence>
<proteinExistence type="predicted"/>
<reference evidence="4" key="1">
    <citation type="journal article" date="2020" name="New Phytol.">
        <title>Comparative genomics reveals dynamic genome evolution in host specialist ectomycorrhizal fungi.</title>
        <authorList>
            <person name="Lofgren L.A."/>
            <person name="Nguyen N.H."/>
            <person name="Vilgalys R."/>
            <person name="Ruytinx J."/>
            <person name="Liao H.L."/>
            <person name="Branco S."/>
            <person name="Kuo A."/>
            <person name="LaButti K."/>
            <person name="Lipzen A."/>
            <person name="Andreopoulos W."/>
            <person name="Pangilinan J."/>
            <person name="Riley R."/>
            <person name="Hundley H."/>
            <person name="Na H."/>
            <person name="Barry K."/>
            <person name="Grigoriev I.V."/>
            <person name="Stajich J.E."/>
            <person name="Kennedy P.G."/>
        </authorList>
    </citation>
    <scope>NUCLEOTIDE SEQUENCE</scope>
    <source>
        <strain evidence="4">FC203</strain>
    </source>
</reference>
<keyword evidence="1" id="KW-1133">Transmembrane helix</keyword>
<feature type="domain" description="Mok11-13/Ags1-like second Ig-like beta-sandwich" evidence="2">
    <location>
        <begin position="129"/>
        <end position="162"/>
    </location>
</feature>
<feature type="transmembrane region" description="Helical" evidence="1">
    <location>
        <begin position="55"/>
        <end position="77"/>
    </location>
</feature>
<keyword evidence="1" id="KW-0472">Membrane</keyword>
<evidence type="ECO:0000259" key="3">
    <source>
        <dbReference type="Pfam" id="PF26122"/>
    </source>
</evidence>
<dbReference type="InterPro" id="IPR058655">
    <property type="entry name" value="Mok11-14/Ags1-like"/>
</dbReference>
<dbReference type="EMBL" id="JABBWK010000057">
    <property type="protein sequence ID" value="KAG1896229.1"/>
    <property type="molecule type" value="Genomic_DNA"/>
</dbReference>
<feature type="domain" description="Mok11-13/Ags1-like CBM" evidence="3">
    <location>
        <begin position="168"/>
        <end position="273"/>
    </location>
</feature>
<keyword evidence="1" id="KW-0812">Transmembrane</keyword>
<dbReference type="GO" id="GO:0047657">
    <property type="term" value="F:alpha-1,3-glucan synthase activity"/>
    <property type="evidence" value="ECO:0007669"/>
    <property type="project" value="TreeGrafter"/>
</dbReference>
<dbReference type="Pfam" id="PF26114">
    <property type="entry name" value="Ig_2_Mok13"/>
    <property type="match status" value="1"/>
</dbReference>
<dbReference type="Proteomes" id="UP001195769">
    <property type="component" value="Unassembled WGS sequence"/>
</dbReference>
<dbReference type="GO" id="GO:0009277">
    <property type="term" value="C:fungal-type cell wall"/>
    <property type="evidence" value="ECO:0007669"/>
    <property type="project" value="TreeGrafter"/>
</dbReference>
<dbReference type="GO" id="GO:0070600">
    <property type="term" value="P:fungal-type cell wall (1-&gt;3)-alpha-glucan biosynthetic process"/>
    <property type="evidence" value="ECO:0007669"/>
    <property type="project" value="TreeGrafter"/>
</dbReference>
<dbReference type="PANTHER" id="PTHR47182">
    <property type="entry name" value="CELL WALL ALPHA-1,3-GLUCAN SYNTHASE AGS1-RELATED"/>
    <property type="match status" value="1"/>
</dbReference>
<feature type="transmembrane region" description="Helical" evidence="1">
    <location>
        <begin position="20"/>
        <end position="43"/>
    </location>
</feature>
<dbReference type="PANTHER" id="PTHR47182:SF2">
    <property type="entry name" value="CELL WALL ALPHA-1,3-GLUCAN SYNTHASE AGS1"/>
    <property type="match status" value="1"/>
</dbReference>